<reference evidence="1 2" key="1">
    <citation type="submission" date="2016-10" db="EMBL/GenBank/DDBJ databases">
        <authorList>
            <person name="de Groot N.N."/>
        </authorList>
    </citation>
    <scope>NUCLEOTIDE SEQUENCE [LARGE SCALE GENOMIC DNA]</scope>
    <source>
        <strain evidence="1 2">Nm1</strain>
    </source>
</reference>
<dbReference type="AlphaFoldDB" id="A0A1H3J4X9"/>
<dbReference type="EMBL" id="FNOY01000030">
    <property type="protein sequence ID" value="SDY34599.1"/>
    <property type="molecule type" value="Genomic_DNA"/>
</dbReference>
<dbReference type="Proteomes" id="UP000198640">
    <property type="component" value="Unassembled WGS sequence"/>
</dbReference>
<accession>A0A1H3J4X9</accession>
<organism evidence="1 2">
    <name type="scientific">Nitrosomonas halophila</name>
    <dbReference type="NCBI Taxonomy" id="44576"/>
    <lineage>
        <taxon>Bacteria</taxon>
        <taxon>Pseudomonadati</taxon>
        <taxon>Pseudomonadota</taxon>
        <taxon>Betaproteobacteria</taxon>
        <taxon>Nitrosomonadales</taxon>
        <taxon>Nitrosomonadaceae</taxon>
        <taxon>Nitrosomonas</taxon>
    </lineage>
</organism>
<evidence type="ECO:0008006" key="3">
    <source>
        <dbReference type="Google" id="ProtNLM"/>
    </source>
</evidence>
<dbReference type="OrthoDB" id="422698at2"/>
<keyword evidence="2" id="KW-1185">Reference proteome</keyword>
<evidence type="ECO:0000313" key="2">
    <source>
        <dbReference type="Proteomes" id="UP000198640"/>
    </source>
</evidence>
<protein>
    <recommendedName>
        <fullName evidence="3">PrcB C-terminal</fullName>
    </recommendedName>
</protein>
<evidence type="ECO:0000313" key="1">
    <source>
        <dbReference type="EMBL" id="SDY34599.1"/>
    </source>
</evidence>
<proteinExistence type="predicted"/>
<name>A0A1H3J4X9_9PROT</name>
<sequence length="168" mass="18774">MPTRLLRALIGSLLVLAVVCTTHGSAADIYSHIVLKLPYALRSDAPWIRIIQTQEEWESLYQQMLADNLLILDEVEPAPLIDFQNFQLIAGGLGMRPHIGDRLLIESVHELEDEIIIQVLEVRRTGYCIVLPALSYPSATILIRKTHKPIRISSAIATDDCDSGIEVH</sequence>
<dbReference type="STRING" id="44576.SAMN05421881_103016"/>
<gene>
    <name evidence="1" type="ORF">SAMN05421881_103016</name>
</gene>
<dbReference type="RefSeq" id="WP_090414167.1">
    <property type="nucleotide sequence ID" value="NZ_FNOY01000030.1"/>
</dbReference>